<feature type="transmembrane region" description="Helical" evidence="1">
    <location>
        <begin position="856"/>
        <end position="874"/>
    </location>
</feature>
<dbReference type="Proteomes" id="UP000245250">
    <property type="component" value="Chromosome"/>
</dbReference>
<feature type="transmembrane region" description="Helical" evidence="1">
    <location>
        <begin position="982"/>
        <end position="1010"/>
    </location>
</feature>
<feature type="transmembrane region" description="Helical" evidence="1">
    <location>
        <begin position="907"/>
        <end position="932"/>
    </location>
</feature>
<dbReference type="InterPro" id="IPR001036">
    <property type="entry name" value="Acrflvin-R"/>
</dbReference>
<dbReference type="Gene3D" id="3.30.70.1430">
    <property type="entry name" value="Multidrug efflux transporter AcrB pore domain"/>
    <property type="match status" value="2"/>
</dbReference>
<dbReference type="SUPFAM" id="SSF82714">
    <property type="entry name" value="Multidrug efflux transporter AcrB TolC docking domain, DN and DC subdomains"/>
    <property type="match status" value="2"/>
</dbReference>
<dbReference type="SUPFAM" id="SSF82866">
    <property type="entry name" value="Multidrug efflux transporter AcrB transmembrane domain"/>
    <property type="match status" value="2"/>
</dbReference>
<dbReference type="GO" id="GO:0042910">
    <property type="term" value="F:xenobiotic transmembrane transporter activity"/>
    <property type="evidence" value="ECO:0007669"/>
    <property type="project" value="TreeGrafter"/>
</dbReference>
<dbReference type="Gene3D" id="3.30.2090.10">
    <property type="entry name" value="Multidrug efflux transporter AcrB TolC docking domain, DN and DC subdomains"/>
    <property type="match status" value="2"/>
</dbReference>
<evidence type="ECO:0000256" key="1">
    <source>
        <dbReference type="SAM" id="Phobius"/>
    </source>
</evidence>
<dbReference type="FunFam" id="3.30.70.1430:FF:000001">
    <property type="entry name" value="Efflux pump membrane transporter"/>
    <property type="match status" value="1"/>
</dbReference>
<dbReference type="EMBL" id="CP029255">
    <property type="protein sequence ID" value="AWK05913.1"/>
    <property type="molecule type" value="Genomic_DNA"/>
</dbReference>
<dbReference type="PANTHER" id="PTHR32063">
    <property type="match status" value="1"/>
</dbReference>
<keyword evidence="3" id="KW-1185">Reference proteome</keyword>
<dbReference type="Gene3D" id="3.30.70.1440">
    <property type="entry name" value="Multidrug efflux transporter AcrB pore domain"/>
    <property type="match status" value="1"/>
</dbReference>
<keyword evidence="1" id="KW-0812">Transmembrane</keyword>
<keyword evidence="1" id="KW-0472">Membrane</keyword>
<evidence type="ECO:0000313" key="3">
    <source>
        <dbReference type="Proteomes" id="UP000245250"/>
    </source>
</evidence>
<feature type="transmembrane region" description="Helical" evidence="1">
    <location>
        <begin position="881"/>
        <end position="901"/>
    </location>
</feature>
<feature type="transmembrane region" description="Helical" evidence="1">
    <location>
        <begin position="527"/>
        <end position="547"/>
    </location>
</feature>
<organism evidence="2 3">
    <name type="scientific">Flavobacterium crocinum</name>
    <dbReference type="NCBI Taxonomy" id="2183896"/>
    <lineage>
        <taxon>Bacteria</taxon>
        <taxon>Pseudomonadati</taxon>
        <taxon>Bacteroidota</taxon>
        <taxon>Flavobacteriia</taxon>
        <taxon>Flavobacteriales</taxon>
        <taxon>Flavobacteriaceae</taxon>
        <taxon>Flavobacterium</taxon>
    </lineage>
</organism>
<dbReference type="Gene3D" id="3.30.70.1320">
    <property type="entry name" value="Multidrug efflux transporter AcrB pore domain like"/>
    <property type="match status" value="1"/>
</dbReference>
<dbReference type="PANTHER" id="PTHR32063:SF28">
    <property type="entry name" value="BLR2861 PROTEIN"/>
    <property type="match status" value="1"/>
</dbReference>
<dbReference type="Pfam" id="PF00873">
    <property type="entry name" value="ACR_tran"/>
    <property type="match status" value="1"/>
</dbReference>
<evidence type="ECO:0000313" key="2">
    <source>
        <dbReference type="EMBL" id="AWK05913.1"/>
    </source>
</evidence>
<reference evidence="2 3" key="1">
    <citation type="submission" date="2018-05" db="EMBL/GenBank/DDBJ databases">
        <title>Genome sequencing of Flavobacterium sp. HYN0056.</title>
        <authorList>
            <person name="Yi H."/>
            <person name="Baek C."/>
        </authorList>
    </citation>
    <scope>NUCLEOTIDE SEQUENCE [LARGE SCALE GENOMIC DNA]</scope>
    <source>
        <strain evidence="2 3">HYN0056</strain>
    </source>
</reference>
<dbReference type="Gene3D" id="1.20.1640.10">
    <property type="entry name" value="Multidrug efflux transporter AcrB transmembrane domain"/>
    <property type="match status" value="2"/>
</dbReference>
<feature type="transmembrane region" description="Helical" evidence="1">
    <location>
        <begin position="334"/>
        <end position="353"/>
    </location>
</feature>
<dbReference type="KEGG" id="fcr:HYN56_17450"/>
<name>A0A2S1YPE5_9FLAO</name>
<dbReference type="SUPFAM" id="SSF82693">
    <property type="entry name" value="Multidrug efflux transporter AcrB pore domain, PN1, PN2, PC1 and PC2 subdomains"/>
    <property type="match status" value="3"/>
</dbReference>
<dbReference type="AlphaFoldDB" id="A0A2S1YPE5"/>
<feature type="transmembrane region" description="Helical" evidence="1">
    <location>
        <begin position="431"/>
        <end position="451"/>
    </location>
</feature>
<feature type="transmembrane region" description="Helical" evidence="1">
    <location>
        <begin position="953"/>
        <end position="976"/>
    </location>
</feature>
<sequence length="1032" mass="114048">MSLSTTSIRRPVLTIVLNLLIILFGFIGYTFLGVREFPSIDPAQVSIRTNYTGANSDIIESQITEPLEKAVNAIDGIRNITSSSNQGSSTITIEFNLDKDLEEAANDVRDKVSQAIRNLPQDIDAPPVVSKADADSESIISMTVQSDSRSSLELSDYAENVISQRLETIPGVSGVQIWGQKRYAMRLWIDPAKLAAYGCTVAEVRSALNAQNVELPSGKLTGNNTELTVKTVGNLSKPEEFNNIIIRTDGDKIVRLSDIGGAELGPENIETSLMSSGLPMIGMAIVPMPGANYLDISTEFYKKFDALKKDLPKDIKLNIALDNTRFVKKSVLEVAETLGISIILVIIIIYLFFRDWAIAFRPLIDIPVSLIATFFIMWLFGFSINVLTLLAIVLATGLVVDDGIVVTENIFKKVEEGMSPIEAAIKGSNEIFYAVISISVTLAAVFLPVIFLEGFVGRLFREFGVVIGAAVLISAFVSLTLTPMLNAYLMKGGEQKKSKFYIKTEPFFEKMNSNYAEALSKFMAKKWISFPILIACFGIIYLFFTILPKETAPYDDRSSVTMRMTTPEGSSYDYTYRFMQEISKLVDDSIPEKKVSLVITAGGSGGSATNSGFVRLSLTEPEERHRSQKDIADKLNKWTKKYPDAKISVIQQPTIAVNRRGGLPIQYIIQAPNFDKLREKIPLFMNEVTKSDVFSTTDVNLKFNKPEVNVTIDRAKAESLGISILDIAQTLQLSLSGQRFGYFIKNGKQYQVIGQFDQKDRSKPLDLTSMFVKNKNGELIQMDNVVKVYEQSNPPQLYHNNRYMSATVAAGLAPGKSMGDGIKEMDRIKAKVLDESFTTDLAGESRDFVESSSNTSFAFGLALLLIFLILAAQFESFIDPFIIILTVPMAVAGALFSLWLFNQTWNIFSQIGTVMLIGLVTKNGILIVEFANQLREQGKPKLEAILEASEARLRPILMTSLAIALGALPIAMSLGAASTSRIGMGVVIVGGTIFSLALTLFVIPAIYLMWSKARKHYPEFDRIEEYERESIK</sequence>
<dbReference type="OrthoDB" id="9758940at2"/>
<protein>
    <submittedName>
        <fullName evidence="2">Acriflavin resistance protein</fullName>
    </submittedName>
</protein>
<dbReference type="PRINTS" id="PR00702">
    <property type="entry name" value="ACRIFLAVINRP"/>
</dbReference>
<gene>
    <name evidence="2" type="ORF">HYN56_17450</name>
</gene>
<feature type="transmembrane region" description="Helical" evidence="1">
    <location>
        <begin position="12"/>
        <end position="32"/>
    </location>
</feature>
<feature type="transmembrane region" description="Helical" evidence="1">
    <location>
        <begin position="463"/>
        <end position="489"/>
    </location>
</feature>
<keyword evidence="1" id="KW-1133">Transmembrane helix</keyword>
<dbReference type="InterPro" id="IPR027463">
    <property type="entry name" value="AcrB_DN_DC_subdom"/>
</dbReference>
<dbReference type="RefSeq" id="WP_109193343.1">
    <property type="nucleotide sequence ID" value="NZ_CP029255.1"/>
</dbReference>
<dbReference type="GO" id="GO:0005886">
    <property type="term" value="C:plasma membrane"/>
    <property type="evidence" value="ECO:0007669"/>
    <property type="project" value="TreeGrafter"/>
</dbReference>
<proteinExistence type="predicted"/>
<accession>A0A2S1YPE5</accession>